<dbReference type="RefSeq" id="XP_031748721.1">
    <property type="nucleotide sequence ID" value="XM_031892861.1"/>
</dbReference>
<dbReference type="PANTHER" id="PTHR14694:SF1">
    <property type="entry name" value="CALCIUM-RESPONSIVE TRANSCRIPTION FACTOR"/>
    <property type="match status" value="1"/>
</dbReference>
<dbReference type="Bgee" id="ENSXETG00000031604">
    <property type="expression patterns" value="Expressed in egg cell and 12 other cell types or tissues"/>
</dbReference>
<evidence type="ECO:0000313" key="2">
    <source>
        <dbReference type="Proteomes" id="UP000008143"/>
    </source>
</evidence>
<dbReference type="RefSeq" id="XP_031748722.1">
    <property type="nucleotide sequence ID" value="XM_031892862.1"/>
</dbReference>
<dbReference type="OrthoDB" id="2668416at2759"/>
<gene>
    <name evidence="1 3 4 5 6" type="primary">carf</name>
</gene>
<sequence length="762" mass="83558">MESNGLDVDVLTRPADLLITCTNTEDNADLDDGVLKNTANQISTLTEQYHFIDQSGNTIHYAIQAVPGANPQMDFIVTSFCHLLLKMILTSESENGQVFHVIPSSQSGTTQFVIPQGQDIDEQLQQNESTENLQVVAGNTVTENAASFIIHSNASMAISKIPSERSPTELFQKPLLPLPTNIPVWARRLRNCEKIGDSYRGYCLSENELMSILALHKQQTQSVWGTRQSPSPAKPATRLMWKSQYVPYDGIPFVNAGSRAIVMECQYGPRRKGAQPKKSAENDNMSGGLYKATCPARIYIKKVKKFPNYRVPTDPKIDKKLIRMEQEKAFNLLKKDLDGTDGVLRWYMQLPDQEAHQYHDLETGCFSPSTFQPSIEDEEEILCDENSQPSRLHPQVAEKIRDLVSKGLSEVYSVRKQLRKFVERDLFKPDDIPERHNLSYFPTVNDLKNHIHEAQKSLANEELIYDAETIPEPVREIQWTADSGNVLNEMVTVTFAPIQQEEQETLLKVENPPSEDVCQDTAQLISSLTSLQPKIFAQLQGLQLQPSLTSVDGKTALITVNPPGPTFLPAEGKTALITVNPVDQSFTTSDGKTALFTVNPPAPSFTSADGTAALITVNSPAPSFTSADGTAALITVHPSAIGSSTCLLGSGGNSQPLVVSHLQNDSPVSSVTSLPASAHNLVSMSQIVTVEEASGMAGEVHQILLGDIHPIPIRIVENQQTIVEINAPNAFSTEDVVALNKEVTEVQLSATEDSATDPQTPV</sequence>
<keyword evidence="2" id="KW-1185">Reference proteome</keyword>
<dbReference type="GeneTree" id="ENSGT00390000013916"/>
<dbReference type="GO" id="GO:0000981">
    <property type="term" value="F:DNA-binding transcription factor activity, RNA polymerase II-specific"/>
    <property type="evidence" value="ECO:0000318"/>
    <property type="project" value="GO_Central"/>
</dbReference>
<accession>F6Q6D7</accession>
<evidence type="ECO:0000313" key="6">
    <source>
        <dbReference type="Xenbase" id="XB-GENE-990583"/>
    </source>
</evidence>
<dbReference type="GeneID" id="100494660"/>
<dbReference type="CTD" id="79800"/>
<evidence type="ECO:0000313" key="5">
    <source>
        <dbReference type="RefSeq" id="XP_031748722.1"/>
    </source>
</evidence>
<dbReference type="Pfam" id="PF15299">
    <property type="entry name" value="ALS2CR8"/>
    <property type="match status" value="1"/>
</dbReference>
<dbReference type="AGR" id="Xenbase:XB-GENE-990583"/>
<dbReference type="Xenbase" id="XB-GENE-990583">
    <property type="gene designation" value="carf"/>
</dbReference>
<dbReference type="RefSeq" id="XP_031748720.1">
    <property type="nucleotide sequence ID" value="XM_031892860.1"/>
</dbReference>
<dbReference type="AlphaFoldDB" id="F6Q6D7"/>
<evidence type="ECO:0000313" key="4">
    <source>
        <dbReference type="RefSeq" id="XP_031748721.1"/>
    </source>
</evidence>
<organism evidence="1">
    <name type="scientific">Xenopus tropicalis</name>
    <name type="common">Western clawed frog</name>
    <name type="synonym">Silurana tropicalis</name>
    <dbReference type="NCBI Taxonomy" id="8364"/>
    <lineage>
        <taxon>Eukaryota</taxon>
        <taxon>Metazoa</taxon>
        <taxon>Chordata</taxon>
        <taxon>Craniata</taxon>
        <taxon>Vertebrata</taxon>
        <taxon>Euteleostomi</taxon>
        <taxon>Amphibia</taxon>
        <taxon>Batrachia</taxon>
        <taxon>Anura</taxon>
        <taxon>Pipoidea</taxon>
        <taxon>Pipidae</taxon>
        <taxon>Xenopodinae</taxon>
        <taxon>Xenopus</taxon>
        <taxon>Silurana</taxon>
    </lineage>
</organism>
<dbReference type="Ensembl" id="ENSXETT00000047780">
    <property type="protein sequence ID" value="ENSXETP00000047780"/>
    <property type="gene ID" value="ENSXETG00000031604"/>
</dbReference>
<evidence type="ECO:0000313" key="1">
    <source>
        <dbReference type="Ensembl" id="ENSXETP00000047780"/>
    </source>
</evidence>
<reference evidence="1" key="2">
    <citation type="submission" date="2011-06" db="UniProtKB">
        <authorList>
            <consortium name="Ensembl"/>
        </authorList>
    </citation>
    <scope>IDENTIFICATION</scope>
</reference>
<dbReference type="GO" id="GO:0000978">
    <property type="term" value="F:RNA polymerase II cis-regulatory region sequence-specific DNA binding"/>
    <property type="evidence" value="ECO:0000318"/>
    <property type="project" value="GO_Central"/>
</dbReference>
<protein>
    <submittedName>
        <fullName evidence="1">Calcium responsive transcription factor</fullName>
    </submittedName>
    <submittedName>
        <fullName evidence="3 4">Calcium-responsive transcription factor isoform X1</fullName>
    </submittedName>
</protein>
<dbReference type="InterPro" id="IPR029309">
    <property type="entry name" value="CaRF"/>
</dbReference>
<dbReference type="Proteomes" id="UP000008143">
    <property type="component" value="Chromosome 9"/>
</dbReference>
<dbReference type="HOGENOM" id="CLU_023513_0_0_1"/>
<reference evidence="1" key="1">
    <citation type="journal article" date="2010" name="Science">
        <title>The genome of the Western clawed frog Xenopus tropicalis.</title>
        <authorList>
            <person name="Hellsten U."/>
            <person name="Harland R.M."/>
            <person name="Gilchrist M.J."/>
            <person name="Hendrix D."/>
            <person name="Jurka J."/>
            <person name="Kapitonov V."/>
            <person name="Ovcharenko I."/>
            <person name="Putnam N.H."/>
            <person name="Shu S."/>
            <person name="Taher L."/>
            <person name="Blitz I.L."/>
            <person name="Blumberg B."/>
            <person name="Dichmann D.S."/>
            <person name="Dubchak I."/>
            <person name="Amaya E."/>
            <person name="Detter J.C."/>
            <person name="Fletcher R."/>
            <person name="Gerhard D.S."/>
            <person name="Goodstein D."/>
            <person name="Graves T."/>
            <person name="Grigoriev I.V."/>
            <person name="Grimwood J."/>
            <person name="Kawashima T."/>
            <person name="Lindquist E."/>
            <person name="Lucas S.M."/>
            <person name="Mead P.E."/>
            <person name="Mitros T."/>
            <person name="Ogino H."/>
            <person name="Ohta Y."/>
            <person name="Poliakov A.V."/>
            <person name="Pollet N."/>
            <person name="Robert J."/>
            <person name="Salamov A."/>
            <person name="Sater A.K."/>
            <person name="Schmutz J."/>
            <person name="Terry A."/>
            <person name="Vize P.D."/>
            <person name="Warren W.C."/>
            <person name="Wells D."/>
            <person name="Wills A."/>
            <person name="Wilson R.K."/>
            <person name="Zimmerman L.B."/>
            <person name="Zorn A.M."/>
            <person name="Grainger R."/>
            <person name="Grammer T."/>
            <person name="Khokha M.K."/>
            <person name="Richardson P.M."/>
            <person name="Rokhsar D.S."/>
        </authorList>
    </citation>
    <scope>NUCLEOTIDE SEQUENCE [LARGE SCALE GENOMIC DNA]</scope>
    <source>
        <strain evidence="1">Nigerian</strain>
    </source>
</reference>
<dbReference type="OMA" id="MMIVTSQ"/>
<dbReference type="PANTHER" id="PTHR14694">
    <property type="entry name" value="CALCIUM-RESPONSIVE TRANSCRIPTION FACTOR"/>
    <property type="match status" value="1"/>
</dbReference>
<dbReference type="eggNOG" id="ENOG502QWYS">
    <property type="taxonomic scope" value="Eukaryota"/>
</dbReference>
<evidence type="ECO:0000313" key="3">
    <source>
        <dbReference type="RefSeq" id="XP_031748720.1"/>
    </source>
</evidence>
<reference evidence="3 4" key="3">
    <citation type="submission" date="2025-04" db="UniProtKB">
        <authorList>
            <consortium name="RefSeq"/>
        </authorList>
    </citation>
    <scope>IDENTIFICATION</scope>
    <source>
        <strain evidence="3 4">Nigerian</strain>
        <tissue evidence="3 4">Liver and blood</tissue>
    </source>
</reference>
<proteinExistence type="predicted"/>
<name>F6Q6D7_XENTR</name>
<dbReference type="GO" id="GO:0006357">
    <property type="term" value="P:regulation of transcription by RNA polymerase II"/>
    <property type="evidence" value="ECO:0000318"/>
    <property type="project" value="GO_Central"/>
</dbReference>
<dbReference type="GO" id="GO:0005634">
    <property type="term" value="C:nucleus"/>
    <property type="evidence" value="ECO:0000318"/>
    <property type="project" value="GO_Central"/>
</dbReference>